<dbReference type="InterPro" id="IPR029028">
    <property type="entry name" value="Alpha/beta_knot_MTases"/>
</dbReference>
<dbReference type="Gene3D" id="3.40.1280.10">
    <property type="match status" value="1"/>
</dbReference>
<dbReference type="GO" id="GO:0016423">
    <property type="term" value="F:tRNA (guanine) methyltransferase activity"/>
    <property type="evidence" value="ECO:0007669"/>
    <property type="project" value="TreeGrafter"/>
</dbReference>
<dbReference type="InterPro" id="IPR029026">
    <property type="entry name" value="tRNA_m1G_MTases_N"/>
</dbReference>
<proteinExistence type="predicted"/>
<evidence type="ECO:0000313" key="1">
    <source>
        <dbReference type="EMBL" id="MBY76257.1"/>
    </source>
</evidence>
<dbReference type="InterPro" id="IPR045330">
    <property type="entry name" value="TRM3/TARBP1"/>
</dbReference>
<keyword evidence="1" id="KW-0808">Transferase</keyword>
<reference evidence="1" key="1">
    <citation type="submission" date="2018-04" db="EMBL/GenBank/DDBJ databases">
        <title>Transcriptome assembly of Sipha flava.</title>
        <authorList>
            <person name="Scully E.D."/>
            <person name="Geib S.M."/>
            <person name="Palmer N.A."/>
            <person name="Koch K."/>
            <person name="Bradshaw J."/>
            <person name="Heng-Moss T."/>
            <person name="Sarath G."/>
        </authorList>
    </citation>
    <scope>NUCLEOTIDE SEQUENCE</scope>
</reference>
<keyword evidence="1" id="KW-0489">Methyltransferase</keyword>
<dbReference type="OrthoDB" id="241340at2759"/>
<dbReference type="SUPFAM" id="SSF75217">
    <property type="entry name" value="alpha/beta knot"/>
    <property type="match status" value="1"/>
</dbReference>
<sequence>MNKLKNMRIHLMIFFYQELDMINSLSLKNVCVEVPRLLNIMYEECFPIKWLNDFFATEIMNKNYDLSLCSVSSFIEKNTASVSTNELIVINNSQNAQRKYIPSLALDEHTTASNLIVIGSLIDKVTNLGGLARTCQVFGASTFVVDNLSCVEKKEFTALSMTAEKHQHIIEVLIFFFFVF</sequence>
<protein>
    <submittedName>
        <fullName evidence="1">Putative methyltransferase TARBP1</fullName>
    </submittedName>
</protein>
<accession>A0A2S2QET2</accession>
<gene>
    <name evidence="1" type="primary">TARBP1_1</name>
    <name evidence="1" type="ORF">g.35485</name>
</gene>
<dbReference type="GO" id="GO:0030488">
    <property type="term" value="P:tRNA methylation"/>
    <property type="evidence" value="ECO:0007669"/>
    <property type="project" value="TreeGrafter"/>
</dbReference>
<dbReference type="AlphaFoldDB" id="A0A2S2QET2"/>
<dbReference type="PANTHER" id="PTHR12029:SF11">
    <property type="entry name" value="METHYLTRANSFERASE TARBP1-RELATED"/>
    <property type="match status" value="1"/>
</dbReference>
<name>A0A2S2QET2_9HEMI</name>
<dbReference type="EMBL" id="GGMS01007054">
    <property type="protein sequence ID" value="MBY76257.1"/>
    <property type="molecule type" value="Transcribed_RNA"/>
</dbReference>
<organism evidence="1">
    <name type="scientific">Sipha flava</name>
    <name type="common">yellow sugarcane aphid</name>
    <dbReference type="NCBI Taxonomy" id="143950"/>
    <lineage>
        <taxon>Eukaryota</taxon>
        <taxon>Metazoa</taxon>
        <taxon>Ecdysozoa</taxon>
        <taxon>Arthropoda</taxon>
        <taxon>Hexapoda</taxon>
        <taxon>Insecta</taxon>
        <taxon>Pterygota</taxon>
        <taxon>Neoptera</taxon>
        <taxon>Paraneoptera</taxon>
        <taxon>Hemiptera</taxon>
        <taxon>Sternorrhyncha</taxon>
        <taxon>Aphidomorpha</taxon>
        <taxon>Aphidoidea</taxon>
        <taxon>Aphididae</taxon>
        <taxon>Sipha</taxon>
    </lineage>
</organism>
<dbReference type="PANTHER" id="PTHR12029">
    <property type="entry name" value="RNA METHYLTRANSFERASE"/>
    <property type="match status" value="1"/>
</dbReference>